<organism evidence="2 3">
    <name type="scientific">Novosphingobium album</name>
    <name type="common">ex Liu et al. 2023</name>
    <dbReference type="NCBI Taxonomy" id="3031130"/>
    <lineage>
        <taxon>Bacteria</taxon>
        <taxon>Pseudomonadati</taxon>
        <taxon>Pseudomonadota</taxon>
        <taxon>Alphaproteobacteria</taxon>
        <taxon>Sphingomonadales</taxon>
        <taxon>Sphingomonadaceae</taxon>
        <taxon>Novosphingobium</taxon>
    </lineage>
</organism>
<comment type="caution">
    <text evidence="2">The sequence shown here is derived from an EMBL/GenBank/DDBJ whole genome shotgun (WGS) entry which is preliminary data.</text>
</comment>
<evidence type="ECO:0000313" key="3">
    <source>
        <dbReference type="Proteomes" id="UP001216253"/>
    </source>
</evidence>
<feature type="region of interest" description="Disordered" evidence="1">
    <location>
        <begin position="83"/>
        <end position="106"/>
    </location>
</feature>
<keyword evidence="3" id="KW-1185">Reference proteome</keyword>
<dbReference type="Proteomes" id="UP001216253">
    <property type="component" value="Unassembled WGS sequence"/>
</dbReference>
<evidence type="ECO:0000256" key="1">
    <source>
        <dbReference type="SAM" id="MobiDB-lite"/>
    </source>
</evidence>
<gene>
    <name evidence="2" type="ORF">PYV00_07795</name>
</gene>
<sequence length="106" mass="11225">MEIAFDLVNCTDGLSGAARERASDHPEWPVLHARLVAARESFSMLSKDFAVGTSRRRGSFADEAAHRLATYGHVSTTVNPSALVNGKPEADNDALVAGTTRTGGRG</sequence>
<evidence type="ECO:0000313" key="2">
    <source>
        <dbReference type="EMBL" id="MDE8651621.1"/>
    </source>
</evidence>
<dbReference type="EMBL" id="JARESE010000020">
    <property type="protein sequence ID" value="MDE8651621.1"/>
    <property type="molecule type" value="Genomic_DNA"/>
</dbReference>
<protein>
    <submittedName>
        <fullName evidence="2">Uncharacterized protein</fullName>
    </submittedName>
</protein>
<reference evidence="2 3" key="1">
    <citation type="submission" date="2023-03" db="EMBL/GenBank/DDBJ databases">
        <title>NovoSphingobium album sp. nov. isolated from polycyclic aromatic hydrocarbons- and heavy-metal polluted soil.</title>
        <authorList>
            <person name="Liu Z."/>
            <person name="Wang K."/>
        </authorList>
    </citation>
    <scope>NUCLEOTIDE SEQUENCE [LARGE SCALE GENOMIC DNA]</scope>
    <source>
        <strain evidence="2 3">H3SJ31-1</strain>
    </source>
</reference>
<dbReference type="RefSeq" id="WP_275227728.1">
    <property type="nucleotide sequence ID" value="NZ_JARESE010000020.1"/>
</dbReference>
<proteinExistence type="predicted"/>
<accession>A0ABT5WNJ3</accession>
<name>A0ABT5WNJ3_9SPHN</name>